<dbReference type="Proteomes" id="UP000549616">
    <property type="component" value="Unassembled WGS sequence"/>
</dbReference>
<dbReference type="InterPro" id="IPR037479">
    <property type="entry name" value="Tauto_MSAD"/>
</dbReference>
<gene>
    <name evidence="1" type="ORF">HNR02_001624</name>
</gene>
<evidence type="ECO:0000313" key="1">
    <source>
        <dbReference type="EMBL" id="NYI88301.1"/>
    </source>
</evidence>
<dbReference type="InterPro" id="IPR014347">
    <property type="entry name" value="Tautomerase/MIF_sf"/>
</dbReference>
<sequence length="145" mass="16589">MPWVNIHLRKGTTPEFRRNVSLGIHRSMVDILKIPHDDQFHFFHEFDHDNVQMQPVAFGLRRGERVLAIQLFFNNRTPDEKARLFAAIVANLRLYADVPAEDVLLCVVETNSENWWAAGRMVDPETGYDERMTVTPSPAGSASRG</sequence>
<dbReference type="Gene3D" id="3.30.429.10">
    <property type="entry name" value="Macrophage Migration Inhibitory Factor"/>
    <property type="match status" value="1"/>
</dbReference>
<name>A0A853B0I6_9PSEU</name>
<accession>A0A853B0I6</accession>
<comment type="caution">
    <text evidence="1">The sequence shown here is derived from an EMBL/GenBank/DDBJ whole genome shotgun (WGS) entry which is preliminary data.</text>
</comment>
<dbReference type="RefSeq" id="WP_179772560.1">
    <property type="nucleotide sequence ID" value="NZ_JACCFK010000001.1"/>
</dbReference>
<dbReference type="PANTHER" id="PTHR38460:SF1">
    <property type="entry name" value="TAUTOMERASE YOLI-RELATED"/>
    <property type="match status" value="1"/>
</dbReference>
<dbReference type="EMBL" id="JACCFK010000001">
    <property type="protein sequence ID" value="NYI88301.1"/>
    <property type="molecule type" value="Genomic_DNA"/>
</dbReference>
<dbReference type="PANTHER" id="PTHR38460">
    <property type="entry name" value="TAUTOMERASE YOLI-RELATED"/>
    <property type="match status" value="1"/>
</dbReference>
<keyword evidence="1" id="KW-0670">Pyruvate</keyword>
<organism evidence="1 2">
    <name type="scientific">Amycolatopsis endophytica</name>
    <dbReference type="NCBI Taxonomy" id="860233"/>
    <lineage>
        <taxon>Bacteria</taxon>
        <taxon>Bacillati</taxon>
        <taxon>Actinomycetota</taxon>
        <taxon>Actinomycetes</taxon>
        <taxon>Pseudonocardiales</taxon>
        <taxon>Pseudonocardiaceae</taxon>
        <taxon>Amycolatopsis</taxon>
    </lineage>
</organism>
<evidence type="ECO:0000313" key="2">
    <source>
        <dbReference type="Proteomes" id="UP000549616"/>
    </source>
</evidence>
<dbReference type="AlphaFoldDB" id="A0A853B0I6"/>
<protein>
    <submittedName>
        <fullName evidence="1">Phenylpyruvate tautomerase PptA (4-oxalocrotonate tautomerase family)</fullName>
    </submittedName>
</protein>
<dbReference type="SUPFAM" id="SSF55331">
    <property type="entry name" value="Tautomerase/MIF"/>
    <property type="match status" value="1"/>
</dbReference>
<dbReference type="Pfam" id="PF14552">
    <property type="entry name" value="Tautomerase_2"/>
    <property type="match status" value="1"/>
</dbReference>
<reference evidence="1 2" key="1">
    <citation type="submission" date="2020-07" db="EMBL/GenBank/DDBJ databases">
        <title>Sequencing the genomes of 1000 actinobacteria strains.</title>
        <authorList>
            <person name="Klenk H.-P."/>
        </authorList>
    </citation>
    <scope>NUCLEOTIDE SEQUENCE [LARGE SCALE GENOMIC DNA]</scope>
    <source>
        <strain evidence="1 2">DSM 104006</strain>
    </source>
</reference>
<proteinExistence type="predicted"/>
<keyword evidence="2" id="KW-1185">Reference proteome</keyword>